<evidence type="ECO:0000313" key="4">
    <source>
        <dbReference type="Proteomes" id="UP000437709"/>
    </source>
</evidence>
<dbReference type="PANTHER" id="PTHR42760">
    <property type="entry name" value="SHORT-CHAIN DEHYDROGENASES/REDUCTASES FAMILY MEMBER"/>
    <property type="match status" value="1"/>
</dbReference>
<evidence type="ECO:0000256" key="2">
    <source>
        <dbReference type="ARBA" id="ARBA00023002"/>
    </source>
</evidence>
<evidence type="ECO:0000313" key="3">
    <source>
        <dbReference type="EMBL" id="MPV36914.1"/>
    </source>
</evidence>
<dbReference type="InterPro" id="IPR036291">
    <property type="entry name" value="NAD(P)-bd_dom_sf"/>
</dbReference>
<keyword evidence="4" id="KW-1185">Reference proteome</keyword>
<dbReference type="AlphaFoldDB" id="A0A6N7ENV8"/>
<dbReference type="FunFam" id="3.40.50.720:FF:000084">
    <property type="entry name" value="Short-chain dehydrogenase reductase"/>
    <property type="match status" value="1"/>
</dbReference>
<evidence type="ECO:0000256" key="1">
    <source>
        <dbReference type="ARBA" id="ARBA00006484"/>
    </source>
</evidence>
<dbReference type="Pfam" id="PF13561">
    <property type="entry name" value="adh_short_C2"/>
    <property type="match status" value="1"/>
</dbReference>
<organism evidence="3 4">
    <name type="scientific">Georgenia subflava</name>
    <dbReference type="NCBI Taxonomy" id="1622177"/>
    <lineage>
        <taxon>Bacteria</taxon>
        <taxon>Bacillati</taxon>
        <taxon>Actinomycetota</taxon>
        <taxon>Actinomycetes</taxon>
        <taxon>Micrococcales</taxon>
        <taxon>Bogoriellaceae</taxon>
        <taxon>Georgenia</taxon>
    </lineage>
</organism>
<reference evidence="3 4" key="1">
    <citation type="submission" date="2019-10" db="EMBL/GenBank/DDBJ databases">
        <title>Georgenia wutianyii sp. nov. and Georgenia yuyongxinii sp. nov. isolated from plateau pika (Ochotona curzoniae) in the Qinghai-Tibet plateau of China.</title>
        <authorList>
            <person name="Tian Z."/>
        </authorList>
    </citation>
    <scope>NUCLEOTIDE SEQUENCE [LARGE SCALE GENOMIC DNA]</scope>
    <source>
        <strain evidence="3 4">JCM 19765</strain>
    </source>
</reference>
<dbReference type="GO" id="GO:0016616">
    <property type="term" value="F:oxidoreductase activity, acting on the CH-OH group of donors, NAD or NADP as acceptor"/>
    <property type="evidence" value="ECO:0007669"/>
    <property type="project" value="TreeGrafter"/>
</dbReference>
<dbReference type="SUPFAM" id="SSF51735">
    <property type="entry name" value="NAD(P)-binding Rossmann-fold domains"/>
    <property type="match status" value="1"/>
</dbReference>
<comment type="similarity">
    <text evidence="1">Belongs to the short-chain dehydrogenases/reductases (SDR) family.</text>
</comment>
<dbReference type="OrthoDB" id="517007at2"/>
<gene>
    <name evidence="3" type="ORF">GB881_07575</name>
</gene>
<sequence>MSEFASRTAAVTGAASGIGRDIAQALAAAGTDVLFVDRNPAVTEVAATAGATGLVADVAAPDLADQVLAWLDGRGLDHLVTAAGIQVRTAAVDIAEEDWTRLLDINLSAFYRSVRGLLGALQQGTRGRPGSVLAISSMSADRAVPGIVPYGAVKAGLSHLIRGLAAELGRTGPRINAIAPGYIVTEMTQEMLSLPENHDRIVERTPMGRLGDPADVTGPAMFLLSDAAGFVTGHTLPVDGGYALV</sequence>
<accession>A0A6N7ENV8</accession>
<name>A0A6N7ENV8_9MICO</name>
<proteinExistence type="inferred from homology"/>
<dbReference type="InterPro" id="IPR002347">
    <property type="entry name" value="SDR_fam"/>
</dbReference>
<keyword evidence="2" id="KW-0560">Oxidoreductase</keyword>
<dbReference type="Proteomes" id="UP000437709">
    <property type="component" value="Unassembled WGS sequence"/>
</dbReference>
<dbReference type="PRINTS" id="PR00081">
    <property type="entry name" value="GDHRDH"/>
</dbReference>
<dbReference type="Gene3D" id="3.40.50.720">
    <property type="entry name" value="NAD(P)-binding Rossmann-like Domain"/>
    <property type="match status" value="1"/>
</dbReference>
<dbReference type="EMBL" id="WHPC01000021">
    <property type="protein sequence ID" value="MPV36914.1"/>
    <property type="molecule type" value="Genomic_DNA"/>
</dbReference>
<protein>
    <submittedName>
        <fullName evidence="3">SDR family oxidoreductase</fullName>
    </submittedName>
</protein>
<comment type="caution">
    <text evidence="3">The sequence shown here is derived from an EMBL/GenBank/DDBJ whole genome shotgun (WGS) entry which is preliminary data.</text>
</comment>